<organism evidence="2 3">
    <name type="scientific">Kwoniella mangroviensis CBS 10435</name>
    <dbReference type="NCBI Taxonomy" id="1331196"/>
    <lineage>
        <taxon>Eukaryota</taxon>
        <taxon>Fungi</taxon>
        <taxon>Dikarya</taxon>
        <taxon>Basidiomycota</taxon>
        <taxon>Agaricomycotina</taxon>
        <taxon>Tremellomycetes</taxon>
        <taxon>Tremellales</taxon>
        <taxon>Cryptococcaceae</taxon>
        <taxon>Kwoniella</taxon>
    </lineage>
</organism>
<dbReference type="SUPFAM" id="SSF51182">
    <property type="entry name" value="RmlC-like cupins"/>
    <property type="match status" value="1"/>
</dbReference>
<gene>
    <name evidence="2" type="ORF">L486_05613</name>
</gene>
<dbReference type="InterPro" id="IPR011051">
    <property type="entry name" value="RmlC_Cupin_sf"/>
</dbReference>
<dbReference type="PANTHER" id="PTHR36448:SF3">
    <property type="entry name" value="CUPIN TYPE-2 DOMAIN-CONTAINING PROTEIN"/>
    <property type="match status" value="1"/>
</dbReference>
<feature type="domain" description="Cupin type-1" evidence="1">
    <location>
        <begin position="72"/>
        <end position="125"/>
    </location>
</feature>
<dbReference type="PIRSF" id="PIRSF019307">
    <property type="entry name" value="UCP019307"/>
    <property type="match status" value="1"/>
</dbReference>
<reference evidence="2 3" key="1">
    <citation type="submission" date="2013-07" db="EMBL/GenBank/DDBJ databases">
        <title>The Genome Sequence of Kwoniella mangroviensis CBS10435.</title>
        <authorList>
            <consortium name="The Broad Institute Genome Sequencing Platform"/>
            <person name="Cuomo C."/>
            <person name="Litvintseva A."/>
            <person name="Chen Y."/>
            <person name="Heitman J."/>
            <person name="Sun S."/>
            <person name="Springer D."/>
            <person name="Dromer F."/>
            <person name="Young S.K."/>
            <person name="Zeng Q."/>
            <person name="Gargeya S."/>
            <person name="Fitzgerald M."/>
            <person name="Abouelleil A."/>
            <person name="Alvarado L."/>
            <person name="Berlin A.M."/>
            <person name="Chapman S.B."/>
            <person name="Dewar J."/>
            <person name="Goldberg J."/>
            <person name="Griggs A."/>
            <person name="Gujja S."/>
            <person name="Hansen M."/>
            <person name="Howarth C."/>
            <person name="Imamovic A."/>
            <person name="Larimer J."/>
            <person name="McCowan C."/>
            <person name="Murphy C."/>
            <person name="Pearson M."/>
            <person name="Priest M."/>
            <person name="Roberts A."/>
            <person name="Saif S."/>
            <person name="Shea T."/>
            <person name="Sykes S."/>
            <person name="Wortman J."/>
            <person name="Nusbaum C."/>
            <person name="Birren B."/>
        </authorList>
    </citation>
    <scope>NUCLEOTIDE SEQUENCE [LARGE SCALE GENOMIC DNA]</scope>
    <source>
        <strain evidence="2 3">CBS 10435</strain>
    </source>
</reference>
<sequence>MVPLTPKPLSAVQLTKHHIPAYQNFPNTSLRPYPLMIYHSAYPSCLMPTSVEQHLTSVGIVQPAWRYTMYRQHHFHSTVHEVLVVVDGSARLCFGGSVSNPDKVEVEVGKGDVMIVPAGVGHALIEDKGSFEMVGSYPKESDNWDMCTGESDEKDKNWDNIRKLKWLKGDPVYGDQGPVVDVGKEGN</sequence>
<keyword evidence="3" id="KW-1185">Reference proteome</keyword>
<dbReference type="CDD" id="cd02219">
    <property type="entry name" value="cupin_YjlB-like"/>
    <property type="match status" value="1"/>
</dbReference>
<dbReference type="OrthoDB" id="2446447at2759"/>
<dbReference type="Proteomes" id="UP000092583">
    <property type="component" value="Unassembled WGS sequence"/>
</dbReference>
<protein>
    <recommendedName>
        <fullName evidence="1">Cupin type-1 domain-containing protein</fullName>
    </recommendedName>
</protein>
<name>A0A1B9IMB8_9TREE</name>
<dbReference type="Gene3D" id="2.60.120.10">
    <property type="entry name" value="Jelly Rolls"/>
    <property type="match status" value="1"/>
</dbReference>
<dbReference type="EMBL" id="KI669464">
    <property type="protein sequence ID" value="OCF56758.1"/>
    <property type="molecule type" value="Genomic_DNA"/>
</dbReference>
<reference evidence="3" key="2">
    <citation type="submission" date="2013-12" db="EMBL/GenBank/DDBJ databases">
        <title>Evolution of pathogenesis and genome organization in the Tremellales.</title>
        <authorList>
            <person name="Cuomo C."/>
            <person name="Litvintseva A."/>
            <person name="Heitman J."/>
            <person name="Chen Y."/>
            <person name="Sun S."/>
            <person name="Springer D."/>
            <person name="Dromer F."/>
            <person name="Young S."/>
            <person name="Zeng Q."/>
            <person name="Chapman S."/>
            <person name="Gujja S."/>
            <person name="Saif S."/>
            <person name="Birren B."/>
        </authorList>
    </citation>
    <scope>NUCLEOTIDE SEQUENCE [LARGE SCALE GENOMIC DNA]</scope>
    <source>
        <strain evidence="3">CBS 10435</strain>
    </source>
</reference>
<dbReference type="InterPro" id="IPR006045">
    <property type="entry name" value="Cupin_1"/>
</dbReference>
<dbReference type="InterPro" id="IPR014500">
    <property type="entry name" value="UCP019307_cupin"/>
</dbReference>
<dbReference type="Pfam" id="PF00190">
    <property type="entry name" value="Cupin_1"/>
    <property type="match status" value="1"/>
</dbReference>
<dbReference type="PANTHER" id="PTHR36448">
    <property type="entry name" value="BLR7373 PROTEIN"/>
    <property type="match status" value="1"/>
</dbReference>
<accession>A0A1B9IMB8</accession>
<dbReference type="AlphaFoldDB" id="A0A1B9IMB8"/>
<evidence type="ECO:0000259" key="1">
    <source>
        <dbReference type="Pfam" id="PF00190"/>
    </source>
</evidence>
<dbReference type="InterPro" id="IPR047121">
    <property type="entry name" value="YjiB-like"/>
</dbReference>
<dbReference type="InterPro" id="IPR014710">
    <property type="entry name" value="RmlC-like_jellyroll"/>
</dbReference>
<proteinExistence type="predicted"/>
<evidence type="ECO:0000313" key="3">
    <source>
        <dbReference type="Proteomes" id="UP000092583"/>
    </source>
</evidence>
<evidence type="ECO:0000313" key="2">
    <source>
        <dbReference type="EMBL" id="OCF56758.1"/>
    </source>
</evidence>